<proteinExistence type="predicted"/>
<dbReference type="PANTHER" id="PTHR42647:SF6">
    <property type="entry name" value="RING-TYPE DOMAIN-CONTAINING PROTEIN"/>
    <property type="match status" value="1"/>
</dbReference>
<dbReference type="Gramene" id="rna10608">
    <property type="protein sequence ID" value="RHN74521.1"/>
    <property type="gene ID" value="gene10608"/>
</dbReference>
<sequence>MQPHSHGNHGFPFGINGYYVSGLVELQQSQHPQYNEPQQPQYHPQQHQQQWQGHIVPFLNPHVHASSILSYPTFDSLFQKQVKETNQFINNQSDKMKLLLQQHQRELQLASQQIMTRKKEEIAKAAKKTQELEKLVRRFETENTEFEKIVKERETTIITLHNKLEEEKKKSNMFVENDTKSCCDESEEVRPEKCVRCGNNIMFCLKCNTNSSGVLFLPCRQGRSHLYLRGFT</sequence>
<comment type="caution">
    <text evidence="5">The sequence shown here is derived from an EMBL/GenBank/DDBJ whole genome shotgun (WGS) entry which is preliminary data.</text>
</comment>
<evidence type="ECO:0000256" key="3">
    <source>
        <dbReference type="ARBA" id="ARBA00022833"/>
    </source>
</evidence>
<evidence type="ECO:0000313" key="5">
    <source>
        <dbReference type="EMBL" id="RHN74521.1"/>
    </source>
</evidence>
<keyword evidence="2" id="KW-0863">Zinc-finger</keyword>
<reference evidence="6" key="1">
    <citation type="journal article" date="2018" name="Nat. Plants">
        <title>Whole-genome landscape of Medicago truncatula symbiotic genes.</title>
        <authorList>
            <person name="Pecrix Y."/>
            <person name="Staton S.E."/>
            <person name="Sallet E."/>
            <person name="Lelandais-Briere C."/>
            <person name="Moreau S."/>
            <person name="Carrere S."/>
            <person name="Blein T."/>
            <person name="Jardinaud M.F."/>
            <person name="Latrasse D."/>
            <person name="Zouine M."/>
            <person name="Zahm M."/>
            <person name="Kreplak J."/>
            <person name="Mayjonade B."/>
            <person name="Satge C."/>
            <person name="Perez M."/>
            <person name="Cauet S."/>
            <person name="Marande W."/>
            <person name="Chantry-Darmon C."/>
            <person name="Lopez-Roques C."/>
            <person name="Bouchez O."/>
            <person name="Berard A."/>
            <person name="Debelle F."/>
            <person name="Munos S."/>
            <person name="Bendahmane A."/>
            <person name="Berges H."/>
            <person name="Niebel A."/>
            <person name="Buitink J."/>
            <person name="Frugier F."/>
            <person name="Benhamed M."/>
            <person name="Crespi M."/>
            <person name="Gouzy J."/>
            <person name="Gamas P."/>
        </authorList>
    </citation>
    <scope>NUCLEOTIDE SEQUENCE [LARGE SCALE GENOMIC DNA]</scope>
    <source>
        <strain evidence="6">cv. Jemalong A17</strain>
    </source>
</reference>
<dbReference type="EMBL" id="PSQE01000002">
    <property type="protein sequence ID" value="RHN74521.1"/>
    <property type="molecule type" value="Genomic_DNA"/>
</dbReference>
<dbReference type="PANTHER" id="PTHR42647">
    <property type="entry name" value="SBP (S-RIBONUCLEASE BINDING PROTEIN) FAMILY PROTEIN"/>
    <property type="match status" value="1"/>
</dbReference>
<keyword evidence="1" id="KW-0479">Metal-binding</keyword>
<keyword evidence="3" id="KW-0862">Zinc</keyword>
<evidence type="ECO:0000256" key="2">
    <source>
        <dbReference type="ARBA" id="ARBA00022771"/>
    </source>
</evidence>
<protein>
    <submittedName>
        <fullName evidence="5">Uncharacterized protein</fullName>
    </submittedName>
</protein>
<dbReference type="Proteomes" id="UP000265566">
    <property type="component" value="Chromosome 2"/>
</dbReference>
<evidence type="ECO:0000256" key="4">
    <source>
        <dbReference type="SAM" id="Coils"/>
    </source>
</evidence>
<keyword evidence="4" id="KW-0175">Coiled coil</keyword>
<accession>A0A396JD28</accession>
<name>A0A396JD28_MEDTR</name>
<feature type="coiled-coil region" evidence="4">
    <location>
        <begin position="86"/>
        <end position="145"/>
    </location>
</feature>
<organism evidence="5 6">
    <name type="scientific">Medicago truncatula</name>
    <name type="common">Barrel medic</name>
    <name type="synonym">Medicago tribuloides</name>
    <dbReference type="NCBI Taxonomy" id="3880"/>
    <lineage>
        <taxon>Eukaryota</taxon>
        <taxon>Viridiplantae</taxon>
        <taxon>Streptophyta</taxon>
        <taxon>Embryophyta</taxon>
        <taxon>Tracheophyta</taxon>
        <taxon>Spermatophyta</taxon>
        <taxon>Magnoliopsida</taxon>
        <taxon>eudicotyledons</taxon>
        <taxon>Gunneridae</taxon>
        <taxon>Pentapetalae</taxon>
        <taxon>rosids</taxon>
        <taxon>fabids</taxon>
        <taxon>Fabales</taxon>
        <taxon>Fabaceae</taxon>
        <taxon>Papilionoideae</taxon>
        <taxon>50 kb inversion clade</taxon>
        <taxon>NPAAA clade</taxon>
        <taxon>Hologalegina</taxon>
        <taxon>IRL clade</taxon>
        <taxon>Trifolieae</taxon>
        <taxon>Medicago</taxon>
    </lineage>
</organism>
<dbReference type="AlphaFoldDB" id="A0A396JD28"/>
<dbReference type="GO" id="GO:0008270">
    <property type="term" value="F:zinc ion binding"/>
    <property type="evidence" value="ECO:0007669"/>
    <property type="project" value="UniProtKB-KW"/>
</dbReference>
<gene>
    <name evidence="5" type="ORF">MtrunA17_Chr2g0311321</name>
</gene>
<evidence type="ECO:0000313" key="6">
    <source>
        <dbReference type="Proteomes" id="UP000265566"/>
    </source>
</evidence>
<evidence type="ECO:0000256" key="1">
    <source>
        <dbReference type="ARBA" id="ARBA00022723"/>
    </source>
</evidence>